<keyword evidence="1" id="KW-0472">Membrane</keyword>
<dbReference type="Proteomes" id="UP000299102">
    <property type="component" value="Unassembled WGS sequence"/>
</dbReference>
<keyword evidence="3" id="KW-1185">Reference proteome</keyword>
<accession>A0A4C1WVI5</accession>
<keyword evidence="1" id="KW-1133">Transmembrane helix</keyword>
<reference evidence="2 3" key="1">
    <citation type="journal article" date="2019" name="Commun. Biol.">
        <title>The bagworm genome reveals a unique fibroin gene that provides high tensile strength.</title>
        <authorList>
            <person name="Kono N."/>
            <person name="Nakamura H."/>
            <person name="Ohtoshi R."/>
            <person name="Tomita M."/>
            <person name="Numata K."/>
            <person name="Arakawa K."/>
        </authorList>
    </citation>
    <scope>NUCLEOTIDE SEQUENCE [LARGE SCALE GENOMIC DNA]</scope>
</reference>
<comment type="caution">
    <text evidence="2">The sequence shown here is derived from an EMBL/GenBank/DDBJ whole genome shotgun (WGS) entry which is preliminary data.</text>
</comment>
<dbReference type="AlphaFoldDB" id="A0A4C1WVI5"/>
<keyword evidence="1" id="KW-0812">Transmembrane</keyword>
<gene>
    <name evidence="2" type="ORF">EVAR_36259_1</name>
</gene>
<proteinExistence type="predicted"/>
<feature type="transmembrane region" description="Helical" evidence="1">
    <location>
        <begin position="75"/>
        <end position="93"/>
    </location>
</feature>
<protein>
    <submittedName>
        <fullName evidence="2">Uncharacterized protein</fullName>
    </submittedName>
</protein>
<sequence>MVTRREPTAYVLSSLTFGLRQINKLLGQLAQRHLNKYASARADLPSARLQVRYLLIRKQCNDHSDTTTLSLIRDLISLVLLIYKTMVFVALGARGMGAKGRTWVRYRSRPAAD</sequence>
<name>A0A4C1WVI5_EUMVA</name>
<dbReference type="EMBL" id="BGZK01000671">
    <property type="protein sequence ID" value="GBP55536.1"/>
    <property type="molecule type" value="Genomic_DNA"/>
</dbReference>
<evidence type="ECO:0000313" key="2">
    <source>
        <dbReference type="EMBL" id="GBP55536.1"/>
    </source>
</evidence>
<organism evidence="2 3">
    <name type="scientific">Eumeta variegata</name>
    <name type="common">Bagworm moth</name>
    <name type="synonym">Eumeta japonica</name>
    <dbReference type="NCBI Taxonomy" id="151549"/>
    <lineage>
        <taxon>Eukaryota</taxon>
        <taxon>Metazoa</taxon>
        <taxon>Ecdysozoa</taxon>
        <taxon>Arthropoda</taxon>
        <taxon>Hexapoda</taxon>
        <taxon>Insecta</taxon>
        <taxon>Pterygota</taxon>
        <taxon>Neoptera</taxon>
        <taxon>Endopterygota</taxon>
        <taxon>Lepidoptera</taxon>
        <taxon>Glossata</taxon>
        <taxon>Ditrysia</taxon>
        <taxon>Tineoidea</taxon>
        <taxon>Psychidae</taxon>
        <taxon>Oiketicinae</taxon>
        <taxon>Eumeta</taxon>
    </lineage>
</organism>
<evidence type="ECO:0000313" key="3">
    <source>
        <dbReference type="Proteomes" id="UP000299102"/>
    </source>
</evidence>
<evidence type="ECO:0000256" key="1">
    <source>
        <dbReference type="SAM" id="Phobius"/>
    </source>
</evidence>